<organism evidence="9 10">
    <name type="scientific">Allorhizobium borbori</name>
    <dbReference type="NCBI Taxonomy" id="485907"/>
    <lineage>
        <taxon>Bacteria</taxon>
        <taxon>Pseudomonadati</taxon>
        <taxon>Pseudomonadota</taxon>
        <taxon>Alphaproteobacteria</taxon>
        <taxon>Hyphomicrobiales</taxon>
        <taxon>Rhizobiaceae</taxon>
        <taxon>Rhizobium/Agrobacterium group</taxon>
        <taxon>Allorhizobium</taxon>
    </lineage>
</organism>
<reference evidence="9 10" key="1">
    <citation type="submission" date="2020-08" db="EMBL/GenBank/DDBJ databases">
        <title>Genomic Encyclopedia of Type Strains, Phase IV (KMG-IV): sequencing the most valuable type-strain genomes for metagenomic binning, comparative biology and taxonomic classification.</title>
        <authorList>
            <person name="Goeker M."/>
        </authorList>
    </citation>
    <scope>NUCLEOTIDE SEQUENCE [LARGE SCALE GENOMIC DNA]</scope>
    <source>
        <strain evidence="9 10">DSM 26385</strain>
    </source>
</reference>
<evidence type="ECO:0000256" key="6">
    <source>
        <dbReference type="ARBA" id="ARBA00023136"/>
    </source>
</evidence>
<feature type="transmembrane region" description="Helical" evidence="7">
    <location>
        <begin position="169"/>
        <end position="192"/>
    </location>
</feature>
<proteinExistence type="inferred from homology"/>
<accession>A0A7W6K6Y1</accession>
<feature type="transmembrane region" description="Helical" evidence="7">
    <location>
        <begin position="47"/>
        <end position="66"/>
    </location>
</feature>
<comment type="caution">
    <text evidence="9">The sequence shown here is derived from an EMBL/GenBank/DDBJ whole genome shotgun (WGS) entry which is preliminary data.</text>
</comment>
<comment type="caution">
    <text evidence="7">Lacks conserved residue(s) required for the propagation of feature annotation.</text>
</comment>
<dbReference type="InterPro" id="IPR010656">
    <property type="entry name" value="DctM"/>
</dbReference>
<dbReference type="RefSeq" id="WP_183794528.1">
    <property type="nucleotide sequence ID" value="NZ_JACIDU010000018.1"/>
</dbReference>
<feature type="transmembrane region" description="Helical" evidence="7">
    <location>
        <begin position="138"/>
        <end position="163"/>
    </location>
</feature>
<gene>
    <name evidence="9" type="ORF">GGQ66_003817</name>
</gene>
<evidence type="ECO:0000313" key="9">
    <source>
        <dbReference type="EMBL" id="MBB4105230.1"/>
    </source>
</evidence>
<evidence type="ECO:0000256" key="7">
    <source>
        <dbReference type="RuleBase" id="RU369079"/>
    </source>
</evidence>
<dbReference type="EMBL" id="JACIDU010000018">
    <property type="protein sequence ID" value="MBB4105230.1"/>
    <property type="molecule type" value="Genomic_DNA"/>
</dbReference>
<evidence type="ECO:0000256" key="4">
    <source>
        <dbReference type="ARBA" id="ARBA00022692"/>
    </source>
</evidence>
<evidence type="ECO:0000259" key="8">
    <source>
        <dbReference type="Pfam" id="PF06808"/>
    </source>
</evidence>
<dbReference type="InterPro" id="IPR004681">
    <property type="entry name" value="TRAP_DctM"/>
</dbReference>
<feature type="transmembrane region" description="Helical" evidence="7">
    <location>
        <begin position="354"/>
        <end position="372"/>
    </location>
</feature>
<keyword evidence="5 7" id="KW-1133">Transmembrane helix</keyword>
<keyword evidence="7" id="KW-0813">Transport</keyword>
<keyword evidence="6 7" id="KW-0472">Membrane</keyword>
<keyword evidence="4 7" id="KW-0812">Transmembrane</keyword>
<dbReference type="Proteomes" id="UP000584824">
    <property type="component" value="Unassembled WGS sequence"/>
</dbReference>
<dbReference type="GO" id="GO:0005886">
    <property type="term" value="C:plasma membrane"/>
    <property type="evidence" value="ECO:0007669"/>
    <property type="project" value="UniProtKB-SubCell"/>
</dbReference>
<feature type="transmembrane region" description="Helical" evidence="7">
    <location>
        <begin position="240"/>
        <end position="256"/>
    </location>
</feature>
<dbReference type="PIRSF" id="PIRSF006066">
    <property type="entry name" value="HI0050"/>
    <property type="match status" value="1"/>
</dbReference>
<dbReference type="NCBIfam" id="TIGR00786">
    <property type="entry name" value="dctM"/>
    <property type="match status" value="1"/>
</dbReference>
<dbReference type="PANTHER" id="PTHR33362:SF4">
    <property type="entry name" value="2,3-DIKETO-L-GULONATE TRAP TRANSPORTER LARGE PERMEASE PROTEIN YIAN"/>
    <property type="match status" value="1"/>
</dbReference>
<feature type="transmembrane region" description="Helical" evidence="7">
    <location>
        <begin position="392"/>
        <end position="417"/>
    </location>
</feature>
<feature type="transmembrane region" description="Helical" evidence="7">
    <location>
        <begin position="276"/>
        <end position="295"/>
    </location>
</feature>
<keyword evidence="3 7" id="KW-0997">Cell inner membrane</keyword>
<comment type="similarity">
    <text evidence="7">Belongs to the TRAP transporter large permease family.</text>
</comment>
<dbReference type="AlphaFoldDB" id="A0A7W6K6Y1"/>
<name>A0A7W6K6Y1_9HYPH</name>
<evidence type="ECO:0000313" key="10">
    <source>
        <dbReference type="Proteomes" id="UP000584824"/>
    </source>
</evidence>
<feature type="transmembrane region" description="Helical" evidence="7">
    <location>
        <begin position="104"/>
        <end position="126"/>
    </location>
</feature>
<dbReference type="PANTHER" id="PTHR33362">
    <property type="entry name" value="SIALIC ACID TRAP TRANSPORTER PERMEASE PROTEIN SIAT-RELATED"/>
    <property type="match status" value="1"/>
</dbReference>
<protein>
    <recommendedName>
        <fullName evidence="7">TRAP transporter large permease protein</fullName>
    </recommendedName>
</protein>
<sequence length="425" mass="44550">MTLIVFLGSLMGCIALGVPIAWALTACGVALMFYLDFFNSQIVAQNLILGTDSFILLAIPFFILAGELMNRGGLSRRIIDVAISGFGHIRGGLGYVGICASLLMASLSGSAIADSAALAAILLPMMKQSGYPAGSSGGLLAAGGIIAPIVPPSIALVVFGAVANISISGLFIASIVPGLLMGLSLVVTWYFVSRGGDYKRLEKKPRAETMASLWRAIPALFLPFVVIGGLKVGIFTPTEAAVIAAVYAAAVGAFVYRELDMKGFYEALVASGKTSAVVMFLVGTSMVSAWLITVANLPTQIVSFLSPFMDSPRMLVFMIIMLSLLLGTALDFTPLMLILMPIMIPICKKAGIDLTYFGVVFTISGALGMLTPPVGNVLNVVAGVGKVGLDKITWGVMPFLLAQTIVLLLLVAFPEIVTVPLSLMR</sequence>
<comment type="subunit">
    <text evidence="7">The complex comprises the extracytoplasmic solute receptor protein and the two transmembrane proteins.</text>
</comment>
<feature type="transmembrane region" description="Helical" evidence="7">
    <location>
        <begin position="213"/>
        <end position="234"/>
    </location>
</feature>
<evidence type="ECO:0000256" key="2">
    <source>
        <dbReference type="ARBA" id="ARBA00022475"/>
    </source>
</evidence>
<keyword evidence="10" id="KW-1185">Reference proteome</keyword>
<evidence type="ECO:0000256" key="1">
    <source>
        <dbReference type="ARBA" id="ARBA00004429"/>
    </source>
</evidence>
<feature type="domain" description="TRAP C4-dicarboxylate transport system permease DctM subunit" evidence="8">
    <location>
        <begin position="7"/>
        <end position="416"/>
    </location>
</feature>
<comment type="function">
    <text evidence="7">Part of the tripartite ATP-independent periplasmic (TRAP) transport system.</text>
</comment>
<comment type="subcellular location">
    <subcellularLocation>
        <location evidence="1 7">Cell inner membrane</location>
        <topology evidence="1 7">Multi-pass membrane protein</topology>
    </subcellularLocation>
</comment>
<dbReference type="Pfam" id="PF06808">
    <property type="entry name" value="DctM"/>
    <property type="match status" value="1"/>
</dbReference>
<keyword evidence="2" id="KW-1003">Cell membrane</keyword>
<feature type="transmembrane region" description="Helical" evidence="7">
    <location>
        <begin position="315"/>
        <end position="342"/>
    </location>
</feature>
<evidence type="ECO:0000256" key="3">
    <source>
        <dbReference type="ARBA" id="ARBA00022519"/>
    </source>
</evidence>
<evidence type="ECO:0000256" key="5">
    <source>
        <dbReference type="ARBA" id="ARBA00022989"/>
    </source>
</evidence>
<dbReference type="GO" id="GO:0022857">
    <property type="term" value="F:transmembrane transporter activity"/>
    <property type="evidence" value="ECO:0007669"/>
    <property type="project" value="UniProtKB-UniRule"/>
</dbReference>